<keyword evidence="2" id="KW-0813">Transport</keyword>
<accession>A0A845QJ54</accession>
<evidence type="ECO:0000256" key="3">
    <source>
        <dbReference type="ARBA" id="ARBA00022692"/>
    </source>
</evidence>
<gene>
    <name evidence="10" type="ORF">D0435_08130</name>
</gene>
<protein>
    <submittedName>
        <fullName evidence="10">Ion channel</fullName>
    </submittedName>
</protein>
<feature type="domain" description="Potassium channel" evidence="9">
    <location>
        <begin position="137"/>
        <end position="207"/>
    </location>
</feature>
<sequence length="244" mass="27161">MYNFRDAMDGKSTKTYDLLVCIFCLASVALAILDFTQGLSQIEQWMDRIIYILFVADYIARLLISENKGQFFRANIIDLIAIIPLNSAFRGLRLVRMTKFLKLAKLARVGALSAKGAFKAKRFLNTNGFKYMICLSVIAVIASSCAMVYFEGMNLQDAVWWSFVTATTVGYGDLSPETAVGRIIASILMLVGIGLIGSLTSAITSFFLKAPTSDACKSEKVEMVLTLYETLSDREKELFRNRIS</sequence>
<evidence type="ECO:0000256" key="4">
    <source>
        <dbReference type="ARBA" id="ARBA00022989"/>
    </source>
</evidence>
<feature type="transmembrane region" description="Helical" evidence="8">
    <location>
        <begin position="183"/>
        <end position="208"/>
    </location>
</feature>
<keyword evidence="7" id="KW-0407">Ion channel</keyword>
<dbReference type="InterPro" id="IPR013099">
    <property type="entry name" value="K_chnl_dom"/>
</dbReference>
<dbReference type="InterPro" id="IPR027359">
    <property type="entry name" value="Volt_channel_dom_sf"/>
</dbReference>
<feature type="transmembrane region" description="Helical" evidence="8">
    <location>
        <begin position="45"/>
        <end position="64"/>
    </location>
</feature>
<evidence type="ECO:0000256" key="8">
    <source>
        <dbReference type="SAM" id="Phobius"/>
    </source>
</evidence>
<dbReference type="AlphaFoldDB" id="A0A845QJ54"/>
<evidence type="ECO:0000256" key="7">
    <source>
        <dbReference type="ARBA" id="ARBA00023303"/>
    </source>
</evidence>
<dbReference type="Proteomes" id="UP000446866">
    <property type="component" value="Unassembled WGS sequence"/>
</dbReference>
<dbReference type="Gene3D" id="1.10.287.70">
    <property type="match status" value="1"/>
</dbReference>
<keyword evidence="3 8" id="KW-0812">Transmembrane</keyword>
<organism evidence="10 11">
    <name type="scientific">Anaerotruncus colihominis</name>
    <dbReference type="NCBI Taxonomy" id="169435"/>
    <lineage>
        <taxon>Bacteria</taxon>
        <taxon>Bacillati</taxon>
        <taxon>Bacillota</taxon>
        <taxon>Clostridia</taxon>
        <taxon>Eubacteriales</taxon>
        <taxon>Oscillospiraceae</taxon>
        <taxon>Anaerotruncus</taxon>
    </lineage>
</organism>
<evidence type="ECO:0000313" key="10">
    <source>
        <dbReference type="EMBL" id="NBH61616.1"/>
    </source>
</evidence>
<proteinExistence type="predicted"/>
<evidence type="ECO:0000313" key="11">
    <source>
        <dbReference type="Proteomes" id="UP000446866"/>
    </source>
</evidence>
<dbReference type="GO" id="GO:0008076">
    <property type="term" value="C:voltage-gated potassium channel complex"/>
    <property type="evidence" value="ECO:0007669"/>
    <property type="project" value="InterPro"/>
</dbReference>
<evidence type="ECO:0000256" key="1">
    <source>
        <dbReference type="ARBA" id="ARBA00004141"/>
    </source>
</evidence>
<keyword evidence="6 8" id="KW-0472">Membrane</keyword>
<feature type="transmembrane region" description="Helical" evidence="8">
    <location>
        <begin position="129"/>
        <end position="150"/>
    </location>
</feature>
<evidence type="ECO:0000259" key="9">
    <source>
        <dbReference type="Pfam" id="PF07885"/>
    </source>
</evidence>
<name>A0A845QJ54_9FIRM</name>
<comment type="caution">
    <text evidence="10">The sequence shown here is derived from an EMBL/GenBank/DDBJ whole genome shotgun (WGS) entry which is preliminary data.</text>
</comment>
<dbReference type="EMBL" id="QXWK01000013">
    <property type="protein sequence ID" value="NBH61616.1"/>
    <property type="molecule type" value="Genomic_DNA"/>
</dbReference>
<dbReference type="SUPFAM" id="SSF81324">
    <property type="entry name" value="Voltage-gated potassium channels"/>
    <property type="match status" value="1"/>
</dbReference>
<evidence type="ECO:0000256" key="2">
    <source>
        <dbReference type="ARBA" id="ARBA00022448"/>
    </source>
</evidence>
<feature type="transmembrane region" description="Helical" evidence="8">
    <location>
        <begin position="15"/>
        <end position="33"/>
    </location>
</feature>
<dbReference type="PANTHER" id="PTHR11537:SF254">
    <property type="entry name" value="POTASSIUM VOLTAGE-GATED CHANNEL PROTEIN SHAB"/>
    <property type="match status" value="1"/>
</dbReference>
<dbReference type="RefSeq" id="WP_160201898.1">
    <property type="nucleotide sequence ID" value="NZ_QXWK01000013.1"/>
</dbReference>
<dbReference type="GO" id="GO:0005249">
    <property type="term" value="F:voltage-gated potassium channel activity"/>
    <property type="evidence" value="ECO:0007669"/>
    <property type="project" value="InterPro"/>
</dbReference>
<keyword evidence="5" id="KW-0406">Ion transport</keyword>
<dbReference type="Gene3D" id="1.20.120.350">
    <property type="entry name" value="Voltage-gated potassium channels. Chain C"/>
    <property type="match status" value="1"/>
</dbReference>
<keyword evidence="4 8" id="KW-1133">Transmembrane helix</keyword>
<evidence type="ECO:0000256" key="5">
    <source>
        <dbReference type="ARBA" id="ARBA00023065"/>
    </source>
</evidence>
<reference evidence="10 11" key="1">
    <citation type="submission" date="2018-08" db="EMBL/GenBank/DDBJ databases">
        <title>Murine metabolic-syndrome-specific gut microbial biobank.</title>
        <authorList>
            <person name="Liu C."/>
        </authorList>
    </citation>
    <scope>NUCLEOTIDE SEQUENCE [LARGE SCALE GENOMIC DNA]</scope>
    <source>
        <strain evidence="10 11">28</strain>
    </source>
</reference>
<dbReference type="InterPro" id="IPR028325">
    <property type="entry name" value="VG_K_chnl"/>
</dbReference>
<dbReference type="GO" id="GO:0001508">
    <property type="term" value="P:action potential"/>
    <property type="evidence" value="ECO:0007669"/>
    <property type="project" value="TreeGrafter"/>
</dbReference>
<keyword evidence="11" id="KW-1185">Reference proteome</keyword>
<dbReference type="PANTHER" id="PTHR11537">
    <property type="entry name" value="VOLTAGE-GATED POTASSIUM CHANNEL"/>
    <property type="match status" value="1"/>
</dbReference>
<evidence type="ECO:0000256" key="6">
    <source>
        <dbReference type="ARBA" id="ARBA00023136"/>
    </source>
</evidence>
<dbReference type="Pfam" id="PF07885">
    <property type="entry name" value="Ion_trans_2"/>
    <property type="match status" value="1"/>
</dbReference>
<comment type="subcellular location">
    <subcellularLocation>
        <location evidence="1">Membrane</location>
        <topology evidence="1">Multi-pass membrane protein</topology>
    </subcellularLocation>
</comment>